<dbReference type="InterPro" id="IPR019775">
    <property type="entry name" value="WD40_repeat_CS"/>
</dbReference>
<dbReference type="InterPro" id="IPR015943">
    <property type="entry name" value="WD40/YVTN_repeat-like_dom_sf"/>
</dbReference>
<evidence type="ECO:0000256" key="2">
    <source>
        <dbReference type="ARBA" id="ARBA00022737"/>
    </source>
</evidence>
<dbReference type="InterPro" id="IPR001680">
    <property type="entry name" value="WD40_rpt"/>
</dbReference>
<feature type="repeat" description="WD" evidence="3">
    <location>
        <begin position="544"/>
        <end position="586"/>
    </location>
</feature>
<dbReference type="CDD" id="cd00200">
    <property type="entry name" value="WD40"/>
    <property type="match status" value="1"/>
</dbReference>
<name>A0AAV3YNU4_9GAST</name>
<proteinExistence type="predicted"/>
<gene>
    <name evidence="4" type="ORF">PoB_001029900</name>
</gene>
<dbReference type="InterPro" id="IPR020472">
    <property type="entry name" value="WD40_PAC1"/>
</dbReference>
<dbReference type="PANTHER" id="PTHR44464:SF1">
    <property type="entry name" value="WD REPEAT-CONTAINING PROTEIN 17"/>
    <property type="match status" value="1"/>
</dbReference>
<reference evidence="4 5" key="1">
    <citation type="journal article" date="2021" name="Elife">
        <title>Chloroplast acquisition without the gene transfer in kleptoplastic sea slugs, Plakobranchus ocellatus.</title>
        <authorList>
            <person name="Maeda T."/>
            <person name="Takahashi S."/>
            <person name="Yoshida T."/>
            <person name="Shimamura S."/>
            <person name="Takaki Y."/>
            <person name="Nagai Y."/>
            <person name="Toyoda A."/>
            <person name="Suzuki Y."/>
            <person name="Arimoto A."/>
            <person name="Ishii H."/>
            <person name="Satoh N."/>
            <person name="Nishiyama T."/>
            <person name="Hasebe M."/>
            <person name="Maruyama T."/>
            <person name="Minagawa J."/>
            <person name="Obokata J."/>
            <person name="Shigenobu S."/>
        </authorList>
    </citation>
    <scope>NUCLEOTIDE SEQUENCE [LARGE SCALE GENOMIC DNA]</scope>
</reference>
<evidence type="ECO:0000313" key="5">
    <source>
        <dbReference type="Proteomes" id="UP000735302"/>
    </source>
</evidence>
<keyword evidence="5" id="KW-1185">Reference proteome</keyword>
<feature type="repeat" description="WD" evidence="3">
    <location>
        <begin position="501"/>
        <end position="543"/>
    </location>
</feature>
<evidence type="ECO:0000313" key="4">
    <source>
        <dbReference type="EMBL" id="GFN83793.1"/>
    </source>
</evidence>
<dbReference type="PANTHER" id="PTHR44464">
    <property type="entry name" value="WD REPEAT-CONTAINING PROTEIN 17"/>
    <property type="match status" value="1"/>
</dbReference>
<dbReference type="AlphaFoldDB" id="A0AAV3YNU4"/>
<organism evidence="4 5">
    <name type="scientific">Plakobranchus ocellatus</name>
    <dbReference type="NCBI Taxonomy" id="259542"/>
    <lineage>
        <taxon>Eukaryota</taxon>
        <taxon>Metazoa</taxon>
        <taxon>Spiralia</taxon>
        <taxon>Lophotrochozoa</taxon>
        <taxon>Mollusca</taxon>
        <taxon>Gastropoda</taxon>
        <taxon>Heterobranchia</taxon>
        <taxon>Euthyneura</taxon>
        <taxon>Panpulmonata</taxon>
        <taxon>Sacoglossa</taxon>
        <taxon>Placobranchoidea</taxon>
        <taxon>Plakobranchidae</taxon>
        <taxon>Plakobranchus</taxon>
    </lineage>
</organism>
<feature type="repeat" description="WD" evidence="3">
    <location>
        <begin position="1"/>
        <end position="43"/>
    </location>
</feature>
<dbReference type="SMART" id="SM00320">
    <property type="entry name" value="WD40"/>
    <property type="match status" value="11"/>
</dbReference>
<dbReference type="Gene3D" id="2.130.10.10">
    <property type="entry name" value="YVTN repeat-like/Quinoprotein amine dehydrogenase"/>
    <property type="match status" value="4"/>
</dbReference>
<dbReference type="SUPFAM" id="SSF50978">
    <property type="entry name" value="WD40 repeat-like"/>
    <property type="match status" value="2"/>
</dbReference>
<sequence>MAEHKKTISAICWCPEKPDYLASSSLDGLLVVWDVAKQQVVAKYVCKDPVMHIGWTLNKRQCLAFMNKSGPLWLWYIQDGKNLSMVKETQNFSSHVTTFRWHHEKHNCIAFGHGDGSISVLDIDLEKYTGNKAHKHVFKPDASASLSGDIDESDDPVMTLEWDPLSQDYLLVCNQAAGVRLVDVPGQRVIMFFALPSAASRVQTMSWIHNAPGMFVTGDCMGGILRVWNVSKSTPIQNMKIKRTGFHRLEVIHMTGSNNRSDENLKDSVTGEIKNNHHISSTSESRSPPVTTLSRFTLPHAQVVCTFRDGGVGLYDLGRKKWTFLRDQGHIETIFDCKFEPDNPDHLATASFDGTIKIWDIPSMTCLKSSPGNEGIIYHISWAPADLNCIAACTARQGAFIWDVQKDKIIKRLSNHSPKTAVFCIAWNQTDSKSIMTCGKDGYCIVQQVDGTVIQKYKHPAAVFGCDWSPFNKDMLATGCEDKSVRVFYMASSTDHPIKVFSGHESKVFHIRWNPLKEGVLCSGSDDGHIRVWDYTRDQCICVLTGHSAPVRGLTWNAEVPTLLASGSWDFTIRLWDTRDGACLYTAFDHGGDVYGLTSHPSRPFLLASSSRDSTVRLWSITSLVQPVELSILANKHPSELSGSGEPAQTAASSYILCGRAWKDLSSINSRRSSTLESYSKFFSHPCGTANLWDLVSVFQGRDVMMLSPAYSSGIVHQKHVIKFKGSETQQLEMIKMSRFGGGIGAPSREERLRQAAKIYIQLGNVKRYCELMVELGEWVKALALAPSVSMEYWKKLNQRYCSVLLQEDNDDVVPHSVAAGSVAQLVTFYTSRGQLIDAATVAQSAAEGCITEVRARTEEADMKSSSERDALEQDGARLNVEAMEDLANYYFRNGSPTLAACCHLAVDDPSKAIAKLIRGHELELAVSIGQVLGNCPNETDVAIGFLSRRCEALGKWELGVDLLRLQQNPKQALASLCARCSASMAEIDTLLHKAGLPSMEACYRKAVSLEQSSDTLEECIQYYLLSSAPERGLELGLEHIKETMQTGHWVVDDVFPMLQLLGSIRTDKLQHSKSVKTMYELLALSAYVGALVAVRRQFYSVVQPLLLHARELLGKERMRLPISVAQIEEELSLLTSMISN</sequence>
<dbReference type="PRINTS" id="PR00320">
    <property type="entry name" value="GPROTEINBRPT"/>
</dbReference>
<comment type="caution">
    <text evidence="4">The sequence shown here is derived from an EMBL/GenBank/DDBJ whole genome shotgun (WGS) entry which is preliminary data.</text>
</comment>
<accession>A0AAV3YNU4</accession>
<keyword evidence="2" id="KW-0677">Repeat</keyword>
<dbReference type="InterPro" id="IPR036322">
    <property type="entry name" value="WD40_repeat_dom_sf"/>
</dbReference>
<evidence type="ECO:0000256" key="3">
    <source>
        <dbReference type="PROSITE-ProRule" id="PRU00221"/>
    </source>
</evidence>
<evidence type="ECO:0000256" key="1">
    <source>
        <dbReference type="ARBA" id="ARBA00022574"/>
    </source>
</evidence>
<keyword evidence="1 3" id="KW-0853">WD repeat</keyword>
<dbReference type="PROSITE" id="PS50082">
    <property type="entry name" value="WD_REPEATS_2"/>
    <property type="match status" value="5"/>
</dbReference>
<dbReference type="PROSITE" id="PS50294">
    <property type="entry name" value="WD_REPEATS_REGION"/>
    <property type="match status" value="4"/>
</dbReference>
<feature type="repeat" description="WD" evidence="3">
    <location>
        <begin position="587"/>
        <end position="623"/>
    </location>
</feature>
<feature type="non-terminal residue" evidence="4">
    <location>
        <position position="1141"/>
    </location>
</feature>
<protein>
    <submittedName>
        <fullName evidence="4">WD repeat-containing protein 17</fullName>
    </submittedName>
</protein>
<dbReference type="EMBL" id="BLXT01001235">
    <property type="protein sequence ID" value="GFN83793.1"/>
    <property type="molecule type" value="Genomic_DNA"/>
</dbReference>
<dbReference type="Pfam" id="PF00400">
    <property type="entry name" value="WD40"/>
    <property type="match status" value="7"/>
</dbReference>
<feature type="repeat" description="WD" evidence="3">
    <location>
        <begin position="327"/>
        <end position="369"/>
    </location>
</feature>
<dbReference type="Proteomes" id="UP000735302">
    <property type="component" value="Unassembled WGS sequence"/>
</dbReference>
<dbReference type="PROSITE" id="PS00678">
    <property type="entry name" value="WD_REPEATS_1"/>
    <property type="match status" value="3"/>
</dbReference>